<sequence>MSARARTPSPHTATSNSFKTNTKPPPIPIPHLLLIDRSRLKPIPKPAPKPLPAQSFIPLRARLKSTSQKPPLSSTTPSPDTTTTSLDSKPKTISLDEGESHVQVCNVQKPIVQDSTTPETAVQEPPVVQESSRQEEVQAAISKQEEPTVQEPSKQEPQQLEVQKPTEQEVRELQTSELPEPDVQESATEQETDQGLVLPPAEQQNLEVHKPAEPELEEPEPLEQELEEPEALEQELEQPEPLEQELEQPKPLEQELEVLRLTEPDFEEPESELEVLEPTEQERTVLEPMSNDQDQIQPWQHQFNQSQLDHSSLERANSAAARLDSLARLNGNLDKTPLDHHNDSLPPFLMAKHIEETKKKAGLISPPLPIPHYPLPLLPPSLGFGVGPNGRGVPRLSALQRKALEKMAIQQDSQDLSTATTSLTRSHTTTGTESRKLLINQIQSSSTDETDQRQQARSNLIRKLSSRGPNPRSNFPIRSPAATTQPTVTDDQQNVLHQNNHNNSTITIQDQLPPSFIEFTSSDQDQEIDPSDLLPLVPDLPLSFTPLHSLPDHLPHPETPLDEITFTTVMSPISTENAPLAALRYSLESLDSQTDPEHAIRSSSDHIESSISNPHTATTILSSSAGEPIASQSYPSSSSNQSHPVPETSSQEFSGDNSISKSAHDSPVESIAESFLHPTRFAATPDLGASTLSPRSSIVSRLKARASLSSRIDRSIATGHPSSPSQLQQSSIDQGSEGPIERRRSAINGSRRTSRPSISSTLLHRVRPAANETSEDRSRQSQSTLSRVGSPTPSYQTHNGERPLRPTRAPPITQAHSVVAGRAAIPNKRSIDLGPSQFPPTSHLVRTHMPVASAVDLARYNDHKLAPFPALLDSSPSGSPERARSPPRMTLKNSRSQGHGILSSASNFFRSPSRNRADNLPSTVRGHSTAVSSQAMGHPTWLNRSSEAEDDAVESSRWQSIGDAAGKMNLSTDVSRSSTMDSNSSSVLSMVSNQRREQILARLSPFLRPSHPTMSSQDHKLNDPPRKLLWHQPVLQVVNATSVKDRYLFLFNDLLVITKPIMEFEESKGERVPKLPITLKQSFLTKSVVEIKNLRCVCTNQTRMRSSSVQEKPQLQLADDEMVQPEQMFRQAFLQDPTKAIQNHFQNPNLERIESEIAKLLITTASLDKRQLGQYLTDPDRTRILNNYLDRFNLAYIRIEDSLRSVLLSVRLPADPLAIERFLTEFGVVWTSSNPKVGLSAALVTRWATGMIVLSEHLHDSLTDSMRYVAGFIGFPNEIKTEAAFVDMIVQAEKALVAKGKPGATLPQEKLEAMLKKSFQSIRRDRLIQARANADDADKIEFFVEEEGGSQSSKLPSHILYQTPSDSITVKLPQLDSHFGIKLFGSGLSFEPSFLSFSQSASASFRIVGKALGVRQISFIKVGRRAAAYEGLPLDANVSVERAFMKHTVQVGFLNHMMAKRKYLFSFLSGEAKADFLELVDEAQTAARYKQQAQQETPNGPQAVARAVALQVLIDTLIVNEDLVPINVNPHASTTVGLKMSSKSKSKKSAAGPAKKDEPKSGLSSGGKIRSNSLSETYIHTLGRAEIDLHQAIINRRNQAQEIHVQRRQHELLQEQLRSNLAGGKLALNPYSYSNKENPVGGADEKENEVVLARFMKSGTELVKHCEQNSFVPLVLSFLSMGIGRETPSSAPKALGGSPLLHHRLNTHNDSSYHYHHVQPHHQ</sequence>
<name>A0A2N5TKE8_9BASI</name>
<dbReference type="STRING" id="200324.A0A2N5TKE8"/>
<dbReference type="Gene3D" id="1.10.220.20">
    <property type="match status" value="1"/>
</dbReference>
<dbReference type="GO" id="GO:0032012">
    <property type="term" value="P:regulation of ARF protein signal transduction"/>
    <property type="evidence" value="ECO:0007669"/>
    <property type="project" value="InterPro"/>
</dbReference>
<dbReference type="SUPFAM" id="SSF48425">
    <property type="entry name" value="Sec7 domain"/>
    <property type="match status" value="1"/>
</dbReference>
<feature type="domain" description="SEC7" evidence="2">
    <location>
        <begin position="1104"/>
        <end position="1321"/>
    </location>
</feature>
<comment type="caution">
    <text evidence="3">The sequence shown here is derived from an EMBL/GenBank/DDBJ whole genome shotgun (WGS) entry which is preliminary data.</text>
</comment>
<feature type="region of interest" description="Disordered" evidence="1">
    <location>
        <begin position="867"/>
        <end position="957"/>
    </location>
</feature>
<accession>A0A2N5TKE8</accession>
<feature type="compositionally biased region" description="Polar residues" evidence="1">
    <location>
        <begin position="780"/>
        <end position="798"/>
    </location>
</feature>
<feature type="region of interest" description="Disordered" evidence="1">
    <location>
        <begin position="625"/>
        <end position="666"/>
    </location>
</feature>
<feature type="compositionally biased region" description="Acidic residues" evidence="1">
    <location>
        <begin position="179"/>
        <end position="192"/>
    </location>
</feature>
<evidence type="ECO:0000256" key="1">
    <source>
        <dbReference type="SAM" id="MobiDB-lite"/>
    </source>
</evidence>
<dbReference type="Gene3D" id="2.30.29.30">
    <property type="entry name" value="Pleckstrin-homology domain (PH domain)/Phosphotyrosine-binding domain (PTB)"/>
    <property type="match status" value="1"/>
</dbReference>
<dbReference type="InterPro" id="IPR035999">
    <property type="entry name" value="Sec7_dom_sf"/>
</dbReference>
<dbReference type="InterPro" id="IPR000904">
    <property type="entry name" value="Sec7_dom"/>
</dbReference>
<evidence type="ECO:0000259" key="2">
    <source>
        <dbReference type="PROSITE" id="PS50190"/>
    </source>
</evidence>
<dbReference type="GO" id="GO:0005085">
    <property type="term" value="F:guanyl-nucleotide exchange factor activity"/>
    <property type="evidence" value="ECO:0007669"/>
    <property type="project" value="InterPro"/>
</dbReference>
<organism evidence="3 4">
    <name type="scientific">Puccinia coronata f. sp. avenae</name>
    <dbReference type="NCBI Taxonomy" id="200324"/>
    <lineage>
        <taxon>Eukaryota</taxon>
        <taxon>Fungi</taxon>
        <taxon>Dikarya</taxon>
        <taxon>Basidiomycota</taxon>
        <taxon>Pucciniomycotina</taxon>
        <taxon>Pucciniomycetes</taxon>
        <taxon>Pucciniales</taxon>
        <taxon>Pucciniaceae</taxon>
        <taxon>Puccinia</taxon>
    </lineage>
</organism>
<feature type="region of interest" description="Disordered" evidence="1">
    <location>
        <begin position="708"/>
        <end position="811"/>
    </location>
</feature>
<feature type="region of interest" description="Disordered" evidence="1">
    <location>
        <begin position="1"/>
        <end position="279"/>
    </location>
</feature>
<feature type="compositionally biased region" description="Low complexity" evidence="1">
    <location>
        <begin position="64"/>
        <end position="87"/>
    </location>
</feature>
<feature type="compositionally biased region" description="Acidic residues" evidence="1">
    <location>
        <begin position="214"/>
        <end position="246"/>
    </location>
</feature>
<dbReference type="EMBL" id="PGCJ01000572">
    <property type="protein sequence ID" value="PLW25987.1"/>
    <property type="molecule type" value="Genomic_DNA"/>
</dbReference>
<feature type="compositionally biased region" description="Basic and acidic residues" evidence="1">
    <location>
        <begin position="164"/>
        <end position="174"/>
    </location>
</feature>
<dbReference type="PROSITE" id="PS50190">
    <property type="entry name" value="SEC7"/>
    <property type="match status" value="1"/>
</dbReference>
<dbReference type="OrthoDB" id="2503686at2759"/>
<feature type="compositionally biased region" description="Low complexity" evidence="1">
    <location>
        <begin position="721"/>
        <end position="731"/>
    </location>
</feature>
<dbReference type="InterPro" id="IPR011993">
    <property type="entry name" value="PH-like_dom_sf"/>
</dbReference>
<proteinExistence type="predicted"/>
<evidence type="ECO:0000313" key="4">
    <source>
        <dbReference type="Proteomes" id="UP000235388"/>
    </source>
</evidence>
<feature type="compositionally biased region" description="Low complexity" evidence="1">
    <location>
        <begin position="417"/>
        <end position="432"/>
    </location>
</feature>
<feature type="compositionally biased region" description="Polar residues" evidence="1">
    <location>
        <begin position="9"/>
        <end position="22"/>
    </location>
</feature>
<feature type="compositionally biased region" description="Basic and acidic residues" evidence="1">
    <location>
        <begin position="247"/>
        <end position="263"/>
    </location>
</feature>
<protein>
    <recommendedName>
        <fullName evidence="2">SEC7 domain-containing protein</fullName>
    </recommendedName>
</protein>
<feature type="region of interest" description="Disordered" evidence="1">
    <location>
        <begin position="967"/>
        <end position="986"/>
    </location>
</feature>
<evidence type="ECO:0000313" key="3">
    <source>
        <dbReference type="EMBL" id="PLW25987.1"/>
    </source>
</evidence>
<feature type="region of interest" description="Disordered" evidence="1">
    <location>
        <begin position="410"/>
        <end position="487"/>
    </location>
</feature>
<feature type="region of interest" description="Disordered" evidence="1">
    <location>
        <begin position="1537"/>
        <end position="1570"/>
    </location>
</feature>
<feature type="compositionally biased region" description="Polar residues" evidence="1">
    <location>
        <begin position="891"/>
        <end position="935"/>
    </location>
</feature>
<feature type="compositionally biased region" description="Polar residues" evidence="1">
    <location>
        <begin position="647"/>
        <end position="661"/>
    </location>
</feature>
<feature type="compositionally biased region" description="Low complexity" evidence="1">
    <location>
        <begin position="973"/>
        <end position="986"/>
    </location>
</feature>
<feature type="region of interest" description="Disordered" evidence="1">
    <location>
        <begin position="1688"/>
        <end position="1723"/>
    </location>
</feature>
<feature type="compositionally biased region" description="Acidic residues" evidence="1">
    <location>
        <begin position="264"/>
        <end position="279"/>
    </location>
</feature>
<dbReference type="SMART" id="SM00222">
    <property type="entry name" value="Sec7"/>
    <property type="match status" value="1"/>
</dbReference>
<dbReference type="Gene3D" id="1.10.1000.11">
    <property type="entry name" value="Arf Nucleotide-binding Site Opener,domain 2"/>
    <property type="match status" value="1"/>
</dbReference>
<dbReference type="InterPro" id="IPR023394">
    <property type="entry name" value="Sec7_C_sf"/>
</dbReference>
<gene>
    <name evidence="3" type="ORF">PCANC_25873</name>
</gene>
<keyword evidence="4" id="KW-1185">Reference proteome</keyword>
<feature type="compositionally biased region" description="Basic residues" evidence="1">
    <location>
        <begin position="1714"/>
        <end position="1723"/>
    </location>
</feature>
<feature type="compositionally biased region" description="Low complexity" evidence="1">
    <location>
        <begin position="631"/>
        <end position="642"/>
    </location>
</feature>
<dbReference type="Pfam" id="PF01369">
    <property type="entry name" value="Sec7"/>
    <property type="match status" value="1"/>
</dbReference>
<reference evidence="3 4" key="1">
    <citation type="submission" date="2017-11" db="EMBL/GenBank/DDBJ databases">
        <title>De novo assembly and phasing of dikaryotic genomes from two isolates of Puccinia coronata f. sp. avenae, the causal agent of oat crown rust.</title>
        <authorList>
            <person name="Miller M.E."/>
            <person name="Zhang Y."/>
            <person name="Omidvar V."/>
            <person name="Sperschneider J."/>
            <person name="Schwessinger B."/>
            <person name="Raley C."/>
            <person name="Palmer J.M."/>
            <person name="Garnica D."/>
            <person name="Upadhyaya N."/>
            <person name="Rathjen J."/>
            <person name="Taylor J.M."/>
            <person name="Park R.F."/>
            <person name="Dodds P.N."/>
            <person name="Hirsch C.D."/>
            <person name="Kianian S.F."/>
            <person name="Figueroa M."/>
        </authorList>
    </citation>
    <scope>NUCLEOTIDE SEQUENCE [LARGE SCALE GENOMIC DNA]</scope>
    <source>
        <strain evidence="3">12NC29</strain>
    </source>
</reference>
<feature type="compositionally biased region" description="Polar residues" evidence="1">
    <location>
        <begin position="150"/>
        <end position="161"/>
    </location>
</feature>
<dbReference type="Proteomes" id="UP000235388">
    <property type="component" value="Unassembled WGS sequence"/>
</dbReference>
<feature type="compositionally biased region" description="Polar residues" evidence="1">
    <location>
        <begin position="440"/>
        <end position="458"/>
    </location>
</feature>